<organism evidence="1 2">
    <name type="scientific">Entamoeba nuttalli</name>
    <dbReference type="NCBI Taxonomy" id="412467"/>
    <lineage>
        <taxon>Eukaryota</taxon>
        <taxon>Amoebozoa</taxon>
        <taxon>Evosea</taxon>
        <taxon>Archamoebae</taxon>
        <taxon>Mastigamoebida</taxon>
        <taxon>Entamoebidae</taxon>
        <taxon>Entamoeba</taxon>
    </lineage>
</organism>
<comment type="caution">
    <text evidence="1">The sequence shown here is derived from an EMBL/GenBank/DDBJ whole genome shotgun (WGS) entry which is preliminary data.</text>
</comment>
<dbReference type="EMBL" id="BAAFRS010000211">
    <property type="protein sequence ID" value="GAB1224615.1"/>
    <property type="molecule type" value="Genomic_DNA"/>
</dbReference>
<reference evidence="1 2" key="1">
    <citation type="journal article" date="2019" name="PLoS Negl. Trop. Dis.">
        <title>Whole genome sequencing of Entamoeba nuttalli reveals mammalian host-related molecular signatures and a novel octapeptide-repeat surface protein.</title>
        <authorList>
            <person name="Tanaka M."/>
            <person name="Makiuchi T."/>
            <person name="Komiyama T."/>
            <person name="Shiina T."/>
            <person name="Osaki K."/>
            <person name="Tachibana H."/>
        </authorList>
    </citation>
    <scope>NUCLEOTIDE SEQUENCE [LARGE SCALE GENOMIC DNA]</scope>
    <source>
        <strain evidence="1 2">P19-061405</strain>
    </source>
</reference>
<protein>
    <submittedName>
        <fullName evidence="1">Uncharacterized protein</fullName>
    </submittedName>
</protein>
<keyword evidence="2" id="KW-1185">Reference proteome</keyword>
<sequence length="81" mass="9665">MTSPLKRSKFQDLNKHNTELEPDDIYNRKDCDLNNDVNLFFSICINNCNEWKEDDSYLPLESFYPCVKPKAVHVVQFEEDY</sequence>
<proteinExistence type="predicted"/>
<name>A0ABQ0DP25_9EUKA</name>
<gene>
    <name evidence="1" type="ORF">ENUP19_0211G0014</name>
</gene>
<evidence type="ECO:0000313" key="1">
    <source>
        <dbReference type="EMBL" id="GAB1224615.1"/>
    </source>
</evidence>
<evidence type="ECO:0000313" key="2">
    <source>
        <dbReference type="Proteomes" id="UP001628156"/>
    </source>
</evidence>
<dbReference type="Proteomes" id="UP001628156">
    <property type="component" value="Unassembled WGS sequence"/>
</dbReference>
<accession>A0ABQ0DP25</accession>